<feature type="compositionally biased region" description="Basic and acidic residues" evidence="1">
    <location>
        <begin position="183"/>
        <end position="204"/>
    </location>
</feature>
<name>A0A6J4KZ86_9BACT</name>
<proteinExistence type="predicted"/>
<evidence type="ECO:0000256" key="1">
    <source>
        <dbReference type="SAM" id="MobiDB-lite"/>
    </source>
</evidence>
<feature type="non-terminal residue" evidence="2">
    <location>
        <position position="420"/>
    </location>
</feature>
<sequence length="420" mass="49806">RPLGGRGRLGQAAGRVLHGHHRRRRLQDHRRRLHLGAGHRRVLRRHDRRRGGERVQPRRGVRRGRRVPDPRQRLARRRRLEVHRRRQDVGVARAARHAPDLARARAPAEPRRGVRGRAGARLRAQRGARHLQDHRRREVVAEDPLPQRLHRRRRPRDGPVQPRRALRRLLAGRAQAVAARLGRPRERPLQDHRRRRDVEGDHPRPGAPAGGARGQRGDHGLARAAQPRVGDHRARLRRRLPLRRRRRELDAHQRRAQAAPARLVLHEDPRRPEGRRRGVREQRLVPPLRRRRQDLQGDPHAARRQPRPLDRAERQPAHDRGERRRRERLHQRRQGVDRRGLRHRAVLPRDHHQPLPVQGVRRAAGQLHPLRPEPEGRPDHDGRLGRRRRRRERLHRRAPRRPRRDVRRQLRRLPHAQGRA</sequence>
<dbReference type="AlphaFoldDB" id="A0A6J4KZ86"/>
<feature type="compositionally biased region" description="Basic and acidic residues" evidence="1">
    <location>
        <begin position="293"/>
        <end position="324"/>
    </location>
</feature>
<dbReference type="EMBL" id="CADCTX010000430">
    <property type="protein sequence ID" value="CAA9318974.1"/>
    <property type="molecule type" value="Genomic_DNA"/>
</dbReference>
<reference evidence="2" key="1">
    <citation type="submission" date="2020-02" db="EMBL/GenBank/DDBJ databases">
        <authorList>
            <person name="Meier V. D."/>
        </authorList>
    </citation>
    <scope>NUCLEOTIDE SEQUENCE</scope>
    <source>
        <strain evidence="2">AVDCRST_MAG40</strain>
    </source>
</reference>
<evidence type="ECO:0000313" key="2">
    <source>
        <dbReference type="EMBL" id="CAA9318974.1"/>
    </source>
</evidence>
<feature type="compositionally biased region" description="Basic residues" evidence="1">
    <location>
        <begin position="113"/>
        <end position="134"/>
    </location>
</feature>
<feature type="compositionally biased region" description="Basic residues" evidence="1">
    <location>
        <begin position="385"/>
        <end position="414"/>
    </location>
</feature>
<feature type="compositionally biased region" description="Basic and acidic residues" evidence="1">
    <location>
        <begin position="264"/>
        <end position="283"/>
    </location>
</feature>
<feature type="compositionally biased region" description="Basic and acidic residues" evidence="1">
    <location>
        <begin position="370"/>
        <end position="384"/>
    </location>
</feature>
<feature type="region of interest" description="Disordered" evidence="1">
    <location>
        <begin position="1"/>
        <end position="163"/>
    </location>
</feature>
<feature type="compositionally biased region" description="Basic residues" evidence="1">
    <location>
        <begin position="17"/>
        <end position="49"/>
    </location>
</feature>
<feature type="region of interest" description="Disordered" evidence="1">
    <location>
        <begin position="175"/>
        <end position="420"/>
    </location>
</feature>
<accession>A0A6J4KZ86</accession>
<feature type="compositionally biased region" description="Basic residues" evidence="1">
    <location>
        <begin position="73"/>
        <end position="86"/>
    </location>
</feature>
<gene>
    <name evidence="2" type="ORF">AVDCRST_MAG40-1372</name>
</gene>
<feature type="compositionally biased region" description="Basic residues" evidence="1">
    <location>
        <begin position="234"/>
        <end position="246"/>
    </location>
</feature>
<organism evidence="2">
    <name type="scientific">uncultured Gemmatimonadaceae bacterium</name>
    <dbReference type="NCBI Taxonomy" id="246130"/>
    <lineage>
        <taxon>Bacteria</taxon>
        <taxon>Pseudomonadati</taxon>
        <taxon>Gemmatimonadota</taxon>
        <taxon>Gemmatimonadia</taxon>
        <taxon>Gemmatimonadales</taxon>
        <taxon>Gemmatimonadaceae</taxon>
        <taxon>environmental samples</taxon>
    </lineage>
</organism>
<protein>
    <submittedName>
        <fullName evidence="2">GH74</fullName>
    </submittedName>
</protein>
<feature type="non-terminal residue" evidence="2">
    <location>
        <position position="1"/>
    </location>
</feature>
<feature type="compositionally biased region" description="Basic and acidic residues" evidence="1">
    <location>
        <begin position="97"/>
        <end position="112"/>
    </location>
</feature>